<gene>
    <name evidence="1" type="ORF">CFOL_v3_13279</name>
</gene>
<organism evidence="1 2">
    <name type="scientific">Cephalotus follicularis</name>
    <name type="common">Albany pitcher plant</name>
    <dbReference type="NCBI Taxonomy" id="3775"/>
    <lineage>
        <taxon>Eukaryota</taxon>
        <taxon>Viridiplantae</taxon>
        <taxon>Streptophyta</taxon>
        <taxon>Embryophyta</taxon>
        <taxon>Tracheophyta</taxon>
        <taxon>Spermatophyta</taxon>
        <taxon>Magnoliopsida</taxon>
        <taxon>eudicotyledons</taxon>
        <taxon>Gunneridae</taxon>
        <taxon>Pentapetalae</taxon>
        <taxon>rosids</taxon>
        <taxon>fabids</taxon>
        <taxon>Oxalidales</taxon>
        <taxon>Cephalotaceae</taxon>
        <taxon>Cephalotus</taxon>
    </lineage>
</organism>
<dbReference type="Proteomes" id="UP000187406">
    <property type="component" value="Unassembled WGS sequence"/>
</dbReference>
<accession>A0A1Q3BPG6</accession>
<comment type="caution">
    <text evidence="1">The sequence shown here is derived from an EMBL/GenBank/DDBJ whole genome shotgun (WGS) entry which is preliminary data.</text>
</comment>
<sequence length="157" mass="17496">MLDVIEPQVLSLVAYQNTVKTLWNYLVVLYSGKDNISRIFSLSQDYYRVTRGDLPLGEYLADYQCMYDELNALLPITADIPKMREQREQLAIMGLLGSLGPEFEGFRSQVLGCSVVPTLADTFSRMMRLSHHTSSVATPGDVRESLALVVPYGRGAG</sequence>
<dbReference type="AlphaFoldDB" id="A0A1Q3BPG6"/>
<dbReference type="InParanoid" id="A0A1Q3BPG6"/>
<protein>
    <recommendedName>
        <fullName evidence="3">UBN2_3 domain-containing protein</fullName>
    </recommendedName>
</protein>
<evidence type="ECO:0008006" key="3">
    <source>
        <dbReference type="Google" id="ProtNLM"/>
    </source>
</evidence>
<evidence type="ECO:0000313" key="2">
    <source>
        <dbReference type="Proteomes" id="UP000187406"/>
    </source>
</evidence>
<reference evidence="2" key="1">
    <citation type="submission" date="2016-04" db="EMBL/GenBank/DDBJ databases">
        <title>Cephalotus genome sequencing.</title>
        <authorList>
            <person name="Fukushima K."/>
            <person name="Hasebe M."/>
            <person name="Fang X."/>
        </authorList>
    </citation>
    <scope>NUCLEOTIDE SEQUENCE [LARGE SCALE GENOMIC DNA]</scope>
    <source>
        <strain evidence="2">cv. St1</strain>
    </source>
</reference>
<dbReference type="EMBL" id="BDDD01000750">
    <property type="protein sequence ID" value="GAV69778.1"/>
    <property type="molecule type" value="Genomic_DNA"/>
</dbReference>
<keyword evidence="2" id="KW-1185">Reference proteome</keyword>
<dbReference type="OrthoDB" id="1833636at2759"/>
<name>A0A1Q3BPG6_CEPFO</name>
<evidence type="ECO:0000313" key="1">
    <source>
        <dbReference type="EMBL" id="GAV69778.1"/>
    </source>
</evidence>
<proteinExistence type="predicted"/>